<evidence type="ECO:0000259" key="2">
    <source>
        <dbReference type="Pfam" id="PF00117"/>
    </source>
</evidence>
<sequence>MVLLIDNFDSFTHNLADYVRQCGAEVAVVRNNAPLPDLESGAFQSVILSPGPQTPRLAGNLLSIVERCVPRLPVLGVCLGHQALGEYFGATLGRAAYPMHGKVSRVVRENDPLFEGLPATFGVVRYHSLILEGLPPVLESIARTEGGELMALRHRYLPVRGIQFHPEAALTEYGLEMIRNWLNFARVLR</sequence>
<gene>
    <name evidence="3" type="ORF">AVDCRST_MAG56-99</name>
</gene>
<dbReference type="PROSITE" id="PS51273">
    <property type="entry name" value="GATASE_TYPE_1"/>
    <property type="match status" value="1"/>
</dbReference>
<dbReference type="GO" id="GO:0016740">
    <property type="term" value="F:transferase activity"/>
    <property type="evidence" value="ECO:0007669"/>
    <property type="project" value="UniProtKB-KW"/>
</dbReference>
<dbReference type="PRINTS" id="PR00099">
    <property type="entry name" value="CPSGATASE"/>
</dbReference>
<dbReference type="EC" id="4.1.3.27" evidence="3"/>
<evidence type="ECO:0000313" key="3">
    <source>
        <dbReference type="EMBL" id="CAA9214092.1"/>
    </source>
</evidence>
<dbReference type="CDD" id="cd01743">
    <property type="entry name" value="GATase1_Anthranilate_Synthase"/>
    <property type="match status" value="1"/>
</dbReference>
<dbReference type="InterPro" id="IPR017926">
    <property type="entry name" value="GATASE"/>
</dbReference>
<dbReference type="InterPro" id="IPR029062">
    <property type="entry name" value="Class_I_gatase-like"/>
</dbReference>
<dbReference type="PANTHER" id="PTHR43418">
    <property type="entry name" value="MULTIFUNCTIONAL TRYPTOPHAN BIOSYNTHESIS PROTEIN-RELATED"/>
    <property type="match status" value="1"/>
</dbReference>
<dbReference type="AlphaFoldDB" id="A0A6J4H6Z0"/>
<dbReference type="Gene3D" id="3.40.50.880">
    <property type="match status" value="1"/>
</dbReference>
<dbReference type="Pfam" id="PF00117">
    <property type="entry name" value="GATase"/>
    <property type="match status" value="1"/>
</dbReference>
<dbReference type="SUPFAM" id="SSF52317">
    <property type="entry name" value="Class I glutamine amidotransferase-like"/>
    <property type="match status" value="1"/>
</dbReference>
<evidence type="ECO:0000256" key="1">
    <source>
        <dbReference type="ARBA" id="ARBA00022962"/>
    </source>
</evidence>
<feature type="domain" description="Glutamine amidotransferase" evidence="2">
    <location>
        <begin position="3"/>
        <end position="182"/>
    </location>
</feature>
<dbReference type="NCBIfam" id="TIGR00566">
    <property type="entry name" value="trpG_papA"/>
    <property type="match status" value="1"/>
</dbReference>
<dbReference type="InterPro" id="IPR006221">
    <property type="entry name" value="TrpG/PapA_dom"/>
</dbReference>
<reference evidence="3" key="1">
    <citation type="submission" date="2020-02" db="EMBL/GenBank/DDBJ databases">
        <authorList>
            <person name="Meier V. D."/>
        </authorList>
    </citation>
    <scope>NUCLEOTIDE SEQUENCE</scope>
    <source>
        <strain evidence="3">AVDCRST_MAG56</strain>
    </source>
</reference>
<organism evidence="3">
    <name type="scientific">uncultured Cytophagales bacterium</name>
    <dbReference type="NCBI Taxonomy" id="158755"/>
    <lineage>
        <taxon>Bacteria</taxon>
        <taxon>Pseudomonadati</taxon>
        <taxon>Bacteroidota</taxon>
        <taxon>Sphingobacteriia</taxon>
        <taxon>Sphingobacteriales</taxon>
        <taxon>environmental samples</taxon>
    </lineage>
</organism>
<dbReference type="PRINTS" id="PR00097">
    <property type="entry name" value="ANTSNTHASEII"/>
</dbReference>
<accession>A0A6J4H6Z0</accession>
<dbReference type="PANTHER" id="PTHR43418:SF4">
    <property type="entry name" value="MULTIFUNCTIONAL TRYPTOPHAN BIOSYNTHESIS PROTEIN"/>
    <property type="match status" value="1"/>
</dbReference>
<protein>
    <submittedName>
        <fullName evidence="3">Anthranilate synthase, amidotransferase component</fullName>
        <ecNumber evidence="3">4.1.3.27</ecNumber>
    </submittedName>
</protein>
<keyword evidence="3" id="KW-0456">Lyase</keyword>
<dbReference type="InterPro" id="IPR050472">
    <property type="entry name" value="Anth_synth/Amidotransfase"/>
</dbReference>
<dbReference type="GO" id="GO:0000162">
    <property type="term" value="P:L-tryptophan biosynthetic process"/>
    <property type="evidence" value="ECO:0007669"/>
    <property type="project" value="TreeGrafter"/>
</dbReference>
<name>A0A6J4H6Z0_9SPHI</name>
<dbReference type="GO" id="GO:0004049">
    <property type="term" value="F:anthranilate synthase activity"/>
    <property type="evidence" value="ECO:0007669"/>
    <property type="project" value="UniProtKB-EC"/>
</dbReference>
<proteinExistence type="predicted"/>
<keyword evidence="1" id="KW-0315">Glutamine amidotransferase</keyword>
<dbReference type="EMBL" id="CADCTQ010000011">
    <property type="protein sequence ID" value="CAA9214092.1"/>
    <property type="molecule type" value="Genomic_DNA"/>
</dbReference>
<keyword evidence="3" id="KW-0808">Transferase</keyword>
<dbReference type="FunFam" id="3.40.50.880:FF:000003">
    <property type="entry name" value="Anthranilate synthase component II"/>
    <property type="match status" value="1"/>
</dbReference>
<dbReference type="PRINTS" id="PR00096">
    <property type="entry name" value="GATASE"/>
</dbReference>
<dbReference type="GO" id="GO:0005829">
    <property type="term" value="C:cytosol"/>
    <property type="evidence" value="ECO:0007669"/>
    <property type="project" value="TreeGrafter"/>
</dbReference>